<keyword evidence="2" id="KW-1185">Reference proteome</keyword>
<evidence type="ECO:0000313" key="1">
    <source>
        <dbReference type="EMBL" id="TNN35004.1"/>
    </source>
</evidence>
<comment type="caution">
    <text evidence="1">The sequence shown here is derived from an EMBL/GenBank/DDBJ whole genome shotgun (WGS) entry which is preliminary data.</text>
</comment>
<proteinExistence type="predicted"/>
<organism evidence="1 2">
    <name type="scientific">Liparis tanakae</name>
    <name type="common">Tanaka's snailfish</name>
    <dbReference type="NCBI Taxonomy" id="230148"/>
    <lineage>
        <taxon>Eukaryota</taxon>
        <taxon>Metazoa</taxon>
        <taxon>Chordata</taxon>
        <taxon>Craniata</taxon>
        <taxon>Vertebrata</taxon>
        <taxon>Euteleostomi</taxon>
        <taxon>Actinopterygii</taxon>
        <taxon>Neopterygii</taxon>
        <taxon>Teleostei</taxon>
        <taxon>Neoteleostei</taxon>
        <taxon>Acanthomorphata</taxon>
        <taxon>Eupercaria</taxon>
        <taxon>Perciformes</taxon>
        <taxon>Cottioidei</taxon>
        <taxon>Cottales</taxon>
        <taxon>Liparidae</taxon>
        <taxon>Liparis</taxon>
    </lineage>
</organism>
<reference evidence="1 2" key="1">
    <citation type="submission" date="2019-03" db="EMBL/GenBank/DDBJ databases">
        <title>First draft genome of Liparis tanakae, snailfish: a comprehensive survey of snailfish specific genes.</title>
        <authorList>
            <person name="Kim W."/>
            <person name="Song I."/>
            <person name="Jeong J.-H."/>
            <person name="Kim D."/>
            <person name="Kim S."/>
            <person name="Ryu S."/>
            <person name="Song J.Y."/>
            <person name="Lee S.K."/>
        </authorList>
    </citation>
    <scope>NUCLEOTIDE SEQUENCE [LARGE SCALE GENOMIC DNA]</scope>
    <source>
        <tissue evidence="1">Muscle</tissue>
    </source>
</reference>
<gene>
    <name evidence="1" type="ORF">EYF80_054827</name>
</gene>
<dbReference type="EMBL" id="SRLO01001850">
    <property type="protein sequence ID" value="TNN35004.1"/>
    <property type="molecule type" value="Genomic_DNA"/>
</dbReference>
<dbReference type="Proteomes" id="UP000314294">
    <property type="component" value="Unassembled WGS sequence"/>
</dbReference>
<evidence type="ECO:0000313" key="2">
    <source>
        <dbReference type="Proteomes" id="UP000314294"/>
    </source>
</evidence>
<accession>A0A4Z2F2U4</accession>
<sequence length="459" mass="48553">MDREHRHAVPAQCDVGVTPQVLLEVIDTSGQDADFGVAGPEQNQRDTHTPGNQPVHFAGLLLLLAIFPKQLSVLNFLALHQNPHRCSELVCPGQHLRHQDLSQDVVVLQAGGVVLAVGGTDDNGPRSQVTEDHVGEALHVGEREVLDAAEEKHDDNKAECSQWAWLRGPLRPDGLLQLDAGHQVEAPEAGVPLRDGAFVQLDAQLPLGTVDVHSNQQLNFLTSPSSSSLWASEVMPAAVIVLQSCGFLGHFLAFRYCSQTPTRPGSHIGHLAVEFGGVAKLDAGVPRHVVDGVAGGEHRRVPGKRGGRSVADVSHAPWCTRHWEGNVLVDRGDLEVVTGAAFQIRDITGGRGACAAGVVTSDLSGHHVVAEGSVRDVPRHPGGVGDAVQAARGIPGHARSCGGNSEMFVLFPFSVSRHPPGAEGRLKKRRCVGSVPVEVWTAALGALSQPSLAASTVTL</sequence>
<protein>
    <submittedName>
        <fullName evidence="1">Uncharacterized protein</fullName>
    </submittedName>
</protein>
<name>A0A4Z2F2U4_9TELE</name>
<dbReference type="AlphaFoldDB" id="A0A4Z2F2U4"/>